<accession>A0A6A6VH52</accession>
<feature type="compositionally biased region" description="Polar residues" evidence="1">
    <location>
        <begin position="127"/>
        <end position="136"/>
    </location>
</feature>
<protein>
    <submittedName>
        <fullName evidence="2">Uncharacterized protein</fullName>
    </submittedName>
</protein>
<sequence length="212" mass="23733">MKRGKEMEILEANGVLSWIKKNPVPDERKYTQADFKSCLVNASDASSSESETSSSEESPLRRITVPLHSKDGLTPRQVIVHNHSPPIRDVDGLLGSIATGSAINQFSQVPSRRTRKSHSPMKPTLRSPGSDSDFNSHTGKGWYSAIGSFTEDKSYKIDTLRQQLDCVRHLIDQKRAVEEKFLLNIMLYSGEEAISQTPTSRYSSLRVDLRVQ</sequence>
<name>A0A6A6VH52_9PLEO</name>
<evidence type="ECO:0000313" key="2">
    <source>
        <dbReference type="EMBL" id="KAF2749126.1"/>
    </source>
</evidence>
<feature type="compositionally biased region" description="Low complexity" evidence="1">
    <location>
        <begin position="46"/>
        <end position="57"/>
    </location>
</feature>
<evidence type="ECO:0000256" key="1">
    <source>
        <dbReference type="SAM" id="MobiDB-lite"/>
    </source>
</evidence>
<feature type="region of interest" description="Disordered" evidence="1">
    <location>
        <begin position="105"/>
        <end position="136"/>
    </location>
</feature>
<dbReference type="Proteomes" id="UP000799440">
    <property type="component" value="Unassembled WGS sequence"/>
</dbReference>
<feature type="region of interest" description="Disordered" evidence="1">
    <location>
        <begin position="41"/>
        <end position="62"/>
    </location>
</feature>
<evidence type="ECO:0000313" key="3">
    <source>
        <dbReference type="Proteomes" id="UP000799440"/>
    </source>
</evidence>
<dbReference type="EMBL" id="MU006567">
    <property type="protein sequence ID" value="KAF2749126.1"/>
    <property type="molecule type" value="Genomic_DNA"/>
</dbReference>
<keyword evidence="3" id="KW-1185">Reference proteome</keyword>
<proteinExistence type="predicted"/>
<dbReference type="AlphaFoldDB" id="A0A6A6VH52"/>
<gene>
    <name evidence="2" type="ORF">M011DRAFT_326237</name>
</gene>
<organism evidence="2 3">
    <name type="scientific">Sporormia fimetaria CBS 119925</name>
    <dbReference type="NCBI Taxonomy" id="1340428"/>
    <lineage>
        <taxon>Eukaryota</taxon>
        <taxon>Fungi</taxon>
        <taxon>Dikarya</taxon>
        <taxon>Ascomycota</taxon>
        <taxon>Pezizomycotina</taxon>
        <taxon>Dothideomycetes</taxon>
        <taxon>Pleosporomycetidae</taxon>
        <taxon>Pleosporales</taxon>
        <taxon>Sporormiaceae</taxon>
        <taxon>Sporormia</taxon>
    </lineage>
</organism>
<reference evidence="2" key="1">
    <citation type="journal article" date="2020" name="Stud. Mycol.">
        <title>101 Dothideomycetes genomes: a test case for predicting lifestyles and emergence of pathogens.</title>
        <authorList>
            <person name="Haridas S."/>
            <person name="Albert R."/>
            <person name="Binder M."/>
            <person name="Bloem J."/>
            <person name="Labutti K."/>
            <person name="Salamov A."/>
            <person name="Andreopoulos B."/>
            <person name="Baker S."/>
            <person name="Barry K."/>
            <person name="Bills G."/>
            <person name="Bluhm B."/>
            <person name="Cannon C."/>
            <person name="Castanera R."/>
            <person name="Culley D."/>
            <person name="Daum C."/>
            <person name="Ezra D."/>
            <person name="Gonzalez J."/>
            <person name="Henrissat B."/>
            <person name="Kuo A."/>
            <person name="Liang C."/>
            <person name="Lipzen A."/>
            <person name="Lutzoni F."/>
            <person name="Magnuson J."/>
            <person name="Mondo S."/>
            <person name="Nolan M."/>
            <person name="Ohm R."/>
            <person name="Pangilinan J."/>
            <person name="Park H.-J."/>
            <person name="Ramirez L."/>
            <person name="Alfaro M."/>
            <person name="Sun H."/>
            <person name="Tritt A."/>
            <person name="Yoshinaga Y."/>
            <person name="Zwiers L.-H."/>
            <person name="Turgeon B."/>
            <person name="Goodwin S."/>
            <person name="Spatafora J."/>
            <person name="Crous P."/>
            <person name="Grigoriev I."/>
        </authorList>
    </citation>
    <scope>NUCLEOTIDE SEQUENCE</scope>
    <source>
        <strain evidence="2">CBS 119925</strain>
    </source>
</reference>